<gene>
    <name evidence="16" type="ORF">FC96_GL002160</name>
</gene>
<dbReference type="InterPro" id="IPR050902">
    <property type="entry name" value="ABC_Transporter_SBP"/>
</dbReference>
<evidence type="ECO:0000256" key="1">
    <source>
        <dbReference type="ARBA" id="ARBA00001970"/>
    </source>
</evidence>
<dbReference type="GO" id="GO:0016020">
    <property type="term" value="C:membrane"/>
    <property type="evidence" value="ECO:0007669"/>
    <property type="project" value="InterPro"/>
</dbReference>
<keyword evidence="8" id="KW-0732">Signal</keyword>
<dbReference type="AlphaFoldDB" id="A0A0R1HTW5"/>
<evidence type="ECO:0000256" key="14">
    <source>
        <dbReference type="ARBA" id="ARBA00031463"/>
    </source>
</evidence>
<dbReference type="PATRIC" id="fig|1302272.5.peg.2209"/>
<evidence type="ECO:0000256" key="3">
    <source>
        <dbReference type="ARBA" id="ARBA00015862"/>
    </source>
</evidence>
<dbReference type="GO" id="GO:0020037">
    <property type="term" value="F:heme binding"/>
    <property type="evidence" value="ECO:0007669"/>
    <property type="project" value="InterPro"/>
</dbReference>
<keyword evidence="5" id="KW-1003">Cell membrane</keyword>
<name>A0A0R1HTW5_9LACO</name>
<dbReference type="PANTHER" id="PTHR30535">
    <property type="entry name" value="VITAMIN B12-BINDING PROTEIN"/>
    <property type="match status" value="1"/>
</dbReference>
<evidence type="ECO:0000256" key="11">
    <source>
        <dbReference type="ARBA" id="ARBA00023139"/>
    </source>
</evidence>
<sequence length="296" mass="32711">MKSPRKTALIAVIVIAIIGVLGGVFAVMQHHTAQKKTPRIVATTYAVVQMADKLKLPLVGIPSTENKIPARYAHVQRVGNPMNPSAEKIASLHPTAVYSVTTLKDQFDRSFKQQHIDPHFLNLQSVNDLKTAVSEMGRTYDRQKEAKAATTEINTAIAAVEKRADQATTKPRVLILMGLPGAGYMIATNRSYVGNLVTIAGGKNVFSSNTQEFIQPNDEAIKKANPQVILRLAHAMPKTVIPQFNSEFKSNQVWRETSAVKQHRVYDLQEPNFDATANMRAAEALKLVSNWLYPRS</sequence>
<dbReference type="GO" id="GO:0071281">
    <property type="term" value="P:cellular response to iron ion"/>
    <property type="evidence" value="ECO:0007669"/>
    <property type="project" value="TreeGrafter"/>
</dbReference>
<evidence type="ECO:0000256" key="5">
    <source>
        <dbReference type="ARBA" id="ARBA00022475"/>
    </source>
</evidence>
<evidence type="ECO:0000313" key="16">
    <source>
        <dbReference type="EMBL" id="KRK47955.1"/>
    </source>
</evidence>
<reference evidence="16 17" key="1">
    <citation type="journal article" date="2015" name="Genome Announc.">
        <title>Expanding the biotechnology potential of lactobacilli through comparative genomics of 213 strains and associated genera.</title>
        <authorList>
            <person name="Sun Z."/>
            <person name="Harris H.M."/>
            <person name="McCann A."/>
            <person name="Guo C."/>
            <person name="Argimon S."/>
            <person name="Zhang W."/>
            <person name="Yang X."/>
            <person name="Jeffery I.B."/>
            <person name="Cooney J.C."/>
            <person name="Kagawa T.F."/>
            <person name="Liu W."/>
            <person name="Song Y."/>
            <person name="Salvetti E."/>
            <person name="Wrobel A."/>
            <person name="Rasinkangas P."/>
            <person name="Parkhill J."/>
            <person name="Rea M.C."/>
            <person name="O'Sullivan O."/>
            <person name="Ritari J."/>
            <person name="Douillard F.P."/>
            <person name="Paul Ross R."/>
            <person name="Yang R."/>
            <person name="Briner A.E."/>
            <person name="Felis G.E."/>
            <person name="de Vos W.M."/>
            <person name="Barrangou R."/>
            <person name="Klaenhammer T.R."/>
            <person name="Caufield P.W."/>
            <person name="Cui Y."/>
            <person name="Zhang H."/>
            <person name="O'Toole P.W."/>
        </authorList>
    </citation>
    <scope>NUCLEOTIDE SEQUENCE [LARGE SCALE GENOMIC DNA]</scope>
    <source>
        <strain evidence="16 17">JCM 15530</strain>
    </source>
</reference>
<evidence type="ECO:0000256" key="6">
    <source>
        <dbReference type="ARBA" id="ARBA00022617"/>
    </source>
</evidence>
<keyword evidence="11" id="KW-0564">Palmitate</keyword>
<dbReference type="PROSITE" id="PS50983">
    <property type="entry name" value="FE_B12_PBP"/>
    <property type="match status" value="1"/>
</dbReference>
<comment type="cofactor">
    <cofactor evidence="1">
        <name>heme b</name>
        <dbReference type="ChEBI" id="CHEBI:60344"/>
    </cofactor>
</comment>
<evidence type="ECO:0000256" key="4">
    <source>
        <dbReference type="ARBA" id="ARBA00022448"/>
    </source>
</evidence>
<feature type="domain" description="Fe/B12 periplasmic-binding" evidence="15">
    <location>
        <begin position="39"/>
        <end position="296"/>
    </location>
</feature>
<keyword evidence="9" id="KW-0408">Iron</keyword>
<dbReference type="GO" id="GO:0046872">
    <property type="term" value="F:metal ion binding"/>
    <property type="evidence" value="ECO:0007669"/>
    <property type="project" value="UniProtKB-KW"/>
</dbReference>
<proteinExistence type="inferred from homology"/>
<keyword evidence="4" id="KW-0813">Transport</keyword>
<evidence type="ECO:0000256" key="8">
    <source>
        <dbReference type="ARBA" id="ARBA00022729"/>
    </source>
</evidence>
<accession>A0A0R1HTW5</accession>
<keyword evidence="7" id="KW-0479">Metal-binding</keyword>
<evidence type="ECO:0000256" key="9">
    <source>
        <dbReference type="ARBA" id="ARBA00023004"/>
    </source>
</evidence>
<protein>
    <recommendedName>
        <fullName evidence="3">High-affinity heme uptake system protein IsdE</fullName>
    </recommendedName>
    <alternativeName>
        <fullName evidence="14">Iron-regulated surface determinant protein E</fullName>
    </alternativeName>
    <alternativeName>
        <fullName evidence="13">Staphylococcal iron-regulated protein F</fullName>
    </alternativeName>
</protein>
<dbReference type="SUPFAM" id="SSF53807">
    <property type="entry name" value="Helical backbone' metal receptor"/>
    <property type="match status" value="1"/>
</dbReference>
<dbReference type="STRING" id="1302272.FC96_GL002160"/>
<evidence type="ECO:0000256" key="10">
    <source>
        <dbReference type="ARBA" id="ARBA00023136"/>
    </source>
</evidence>
<dbReference type="InterPro" id="IPR002491">
    <property type="entry name" value="ABC_transptr_periplasmic_BD"/>
</dbReference>
<dbReference type="RefSeq" id="WP_056942657.1">
    <property type="nucleotide sequence ID" value="NZ_AZCX01000005.1"/>
</dbReference>
<comment type="caution">
    <text evidence="16">The sequence shown here is derived from an EMBL/GenBank/DDBJ whole genome shotgun (WGS) entry which is preliminary data.</text>
</comment>
<dbReference type="EMBL" id="AZCX01000005">
    <property type="protein sequence ID" value="KRK47955.1"/>
    <property type="molecule type" value="Genomic_DNA"/>
</dbReference>
<dbReference type="PANTHER" id="PTHR30535:SF36">
    <property type="entry name" value="HIGH-AFFINITY HEME UPTAKE SYSTEM PROTEIN ISDE"/>
    <property type="match status" value="1"/>
</dbReference>
<evidence type="ECO:0000259" key="15">
    <source>
        <dbReference type="PROSITE" id="PS50983"/>
    </source>
</evidence>
<evidence type="ECO:0000256" key="13">
    <source>
        <dbReference type="ARBA" id="ARBA00031148"/>
    </source>
</evidence>
<keyword evidence="17" id="KW-1185">Reference proteome</keyword>
<evidence type="ECO:0000313" key="17">
    <source>
        <dbReference type="Proteomes" id="UP000050911"/>
    </source>
</evidence>
<organism evidence="16 17">
    <name type="scientific">Secundilactobacillus kimchicus JCM 15530</name>
    <dbReference type="NCBI Taxonomy" id="1302272"/>
    <lineage>
        <taxon>Bacteria</taxon>
        <taxon>Bacillati</taxon>
        <taxon>Bacillota</taxon>
        <taxon>Bacilli</taxon>
        <taxon>Lactobacillales</taxon>
        <taxon>Lactobacillaceae</taxon>
        <taxon>Secundilactobacillus</taxon>
    </lineage>
</organism>
<comment type="similarity">
    <text evidence="2">Belongs to the bacterial solute-binding protein 8 family.</text>
</comment>
<dbReference type="Pfam" id="PF01497">
    <property type="entry name" value="Peripla_BP_2"/>
    <property type="match status" value="1"/>
</dbReference>
<evidence type="ECO:0000256" key="2">
    <source>
        <dbReference type="ARBA" id="ARBA00008814"/>
    </source>
</evidence>
<dbReference type="Proteomes" id="UP000050911">
    <property type="component" value="Unassembled WGS sequence"/>
</dbReference>
<dbReference type="Gene3D" id="3.40.50.1980">
    <property type="entry name" value="Nitrogenase molybdenum iron protein domain"/>
    <property type="match status" value="2"/>
</dbReference>
<evidence type="ECO:0000256" key="7">
    <source>
        <dbReference type="ARBA" id="ARBA00022723"/>
    </source>
</evidence>
<keyword evidence="12" id="KW-0449">Lipoprotein</keyword>
<dbReference type="NCBIfam" id="TIGR03659">
    <property type="entry name" value="IsdE"/>
    <property type="match status" value="1"/>
</dbReference>
<keyword evidence="10" id="KW-0472">Membrane</keyword>
<evidence type="ECO:0000256" key="12">
    <source>
        <dbReference type="ARBA" id="ARBA00023288"/>
    </source>
</evidence>
<keyword evidence="6" id="KW-0349">Heme</keyword>
<dbReference type="InterPro" id="IPR019957">
    <property type="entry name" value="ABC_transptr_haem-bd_IsdE"/>
</dbReference>
<dbReference type="GO" id="GO:0015886">
    <property type="term" value="P:heme transport"/>
    <property type="evidence" value="ECO:0007669"/>
    <property type="project" value="InterPro"/>
</dbReference>
<dbReference type="OrthoDB" id="66025at2"/>